<dbReference type="NCBIfam" id="TIGR00166">
    <property type="entry name" value="S6"/>
    <property type="match status" value="1"/>
</dbReference>
<dbReference type="GO" id="GO:0005737">
    <property type="term" value="C:cytoplasm"/>
    <property type="evidence" value="ECO:0007669"/>
    <property type="project" value="UniProtKB-ARBA"/>
</dbReference>
<dbReference type="STRING" id="885272.JonanDRAFT_1225"/>
<dbReference type="InterPro" id="IPR000529">
    <property type="entry name" value="Ribosomal_bS6"/>
</dbReference>
<organism evidence="8 9">
    <name type="scientific">Jonquetella anthropi DSM 22815</name>
    <dbReference type="NCBI Taxonomy" id="885272"/>
    <lineage>
        <taxon>Bacteria</taxon>
        <taxon>Thermotogati</taxon>
        <taxon>Synergistota</taxon>
        <taxon>Synergistia</taxon>
        <taxon>Synergistales</taxon>
        <taxon>Dethiosulfovibrionaceae</taxon>
        <taxon>Jonquetella</taxon>
    </lineage>
</organism>
<dbReference type="GO" id="GO:0003735">
    <property type="term" value="F:structural constituent of ribosome"/>
    <property type="evidence" value="ECO:0007669"/>
    <property type="project" value="InterPro"/>
</dbReference>
<dbReference type="GO" id="GO:1990904">
    <property type="term" value="C:ribonucleoprotein complex"/>
    <property type="evidence" value="ECO:0007669"/>
    <property type="project" value="UniProtKB-KW"/>
</dbReference>
<dbReference type="HOGENOM" id="CLU_113441_5_3_0"/>
<dbReference type="PANTHER" id="PTHR21011">
    <property type="entry name" value="MITOCHONDRIAL 28S RIBOSOMAL PROTEIN S6"/>
    <property type="match status" value="1"/>
</dbReference>
<evidence type="ECO:0000256" key="3">
    <source>
        <dbReference type="ARBA" id="ARBA00022884"/>
    </source>
</evidence>
<proteinExistence type="inferred from homology"/>
<dbReference type="AlphaFoldDB" id="H0ULV0"/>
<evidence type="ECO:0000256" key="6">
    <source>
        <dbReference type="ARBA" id="ARBA00035294"/>
    </source>
</evidence>
<evidence type="ECO:0000256" key="4">
    <source>
        <dbReference type="ARBA" id="ARBA00022980"/>
    </source>
</evidence>
<dbReference type="GO" id="GO:0070181">
    <property type="term" value="F:small ribosomal subunit rRNA binding"/>
    <property type="evidence" value="ECO:0007669"/>
    <property type="project" value="TreeGrafter"/>
</dbReference>
<evidence type="ECO:0000256" key="7">
    <source>
        <dbReference type="HAMAP-Rule" id="MF_00360"/>
    </source>
</evidence>
<evidence type="ECO:0000256" key="5">
    <source>
        <dbReference type="ARBA" id="ARBA00023274"/>
    </source>
</evidence>
<protein>
    <recommendedName>
        <fullName evidence="6 7">Small ribosomal subunit protein bS6</fullName>
    </recommendedName>
</protein>
<comment type="similarity">
    <text evidence="1 7">Belongs to the bacterial ribosomal protein bS6 family.</text>
</comment>
<dbReference type="eggNOG" id="COG0360">
    <property type="taxonomic scope" value="Bacteria"/>
</dbReference>
<dbReference type="EMBL" id="CM001376">
    <property type="protein sequence ID" value="EHM13591.1"/>
    <property type="molecule type" value="Genomic_DNA"/>
</dbReference>
<dbReference type="GO" id="GO:0006412">
    <property type="term" value="P:translation"/>
    <property type="evidence" value="ECO:0007669"/>
    <property type="project" value="UniProtKB-UniRule"/>
</dbReference>
<evidence type="ECO:0000313" key="8">
    <source>
        <dbReference type="EMBL" id="EHM13591.1"/>
    </source>
</evidence>
<keyword evidence="9" id="KW-1185">Reference proteome</keyword>
<keyword evidence="5 7" id="KW-0687">Ribonucleoprotein</keyword>
<dbReference type="Gene3D" id="3.30.70.60">
    <property type="match status" value="1"/>
</dbReference>
<accession>H0ULV0</accession>
<keyword evidence="4 7" id="KW-0689">Ribosomal protein</keyword>
<name>H0ULV0_9BACT</name>
<dbReference type="PROSITE" id="PS01048">
    <property type="entry name" value="RIBOSOMAL_S6"/>
    <property type="match status" value="1"/>
</dbReference>
<dbReference type="PANTHER" id="PTHR21011:SF1">
    <property type="entry name" value="SMALL RIBOSOMAL SUBUNIT PROTEIN BS6M"/>
    <property type="match status" value="1"/>
</dbReference>
<comment type="function">
    <text evidence="7">Binds together with bS18 to 16S ribosomal RNA.</text>
</comment>
<dbReference type="HAMAP" id="MF_00360">
    <property type="entry name" value="Ribosomal_bS6"/>
    <property type="match status" value="1"/>
</dbReference>
<keyword evidence="2 7" id="KW-0699">rRNA-binding</keyword>
<dbReference type="RefSeq" id="WP_008523181.1">
    <property type="nucleotide sequence ID" value="NZ_CM001376.1"/>
</dbReference>
<dbReference type="CDD" id="cd00473">
    <property type="entry name" value="bS6"/>
    <property type="match status" value="1"/>
</dbReference>
<dbReference type="InterPro" id="IPR035980">
    <property type="entry name" value="Ribosomal_bS6_sf"/>
</dbReference>
<gene>
    <name evidence="7" type="primary">rpsF</name>
    <name evidence="8" type="ORF">JonanDRAFT_1225</name>
</gene>
<dbReference type="InterPro" id="IPR014717">
    <property type="entry name" value="Transl_elong_EF1B/ribsomal_bS6"/>
</dbReference>
<dbReference type="InterPro" id="IPR020814">
    <property type="entry name" value="Ribosomal_S6_plastid/chlpt"/>
</dbReference>
<dbReference type="Proteomes" id="UP000003806">
    <property type="component" value="Chromosome"/>
</dbReference>
<dbReference type="GO" id="GO:0005840">
    <property type="term" value="C:ribosome"/>
    <property type="evidence" value="ECO:0007669"/>
    <property type="project" value="UniProtKB-KW"/>
</dbReference>
<dbReference type="SUPFAM" id="SSF54995">
    <property type="entry name" value="Ribosomal protein S6"/>
    <property type="match status" value="1"/>
</dbReference>
<keyword evidence="3 7" id="KW-0694">RNA-binding</keyword>
<evidence type="ECO:0000256" key="2">
    <source>
        <dbReference type="ARBA" id="ARBA00022730"/>
    </source>
</evidence>
<dbReference type="InterPro" id="IPR020815">
    <property type="entry name" value="Ribosomal_bS6_CS"/>
</dbReference>
<reference evidence="8 9" key="1">
    <citation type="submission" date="2011-11" db="EMBL/GenBank/DDBJ databases">
        <title>The Noncontiguous Finished genome of Jonquetella anthropi DSM 22815.</title>
        <authorList>
            <consortium name="US DOE Joint Genome Institute (JGI-PGF)"/>
            <person name="Lucas S."/>
            <person name="Copeland A."/>
            <person name="Lapidus A."/>
            <person name="Glavina del Rio T."/>
            <person name="Dalin E."/>
            <person name="Tice H."/>
            <person name="Bruce D."/>
            <person name="Goodwin L."/>
            <person name="Pitluck S."/>
            <person name="Peters L."/>
            <person name="Mikhailova N."/>
            <person name="Held B."/>
            <person name="Kyrpides N."/>
            <person name="Mavromatis K."/>
            <person name="Ivanova N."/>
            <person name="Markowitz V."/>
            <person name="Cheng J.-F."/>
            <person name="Hugenholtz P."/>
            <person name="Woyke T."/>
            <person name="Wu D."/>
            <person name="Gronow S."/>
            <person name="Wellnitz S."/>
            <person name="Brambilla E."/>
            <person name="Klenk H.-P."/>
            <person name="Eisen J.A."/>
        </authorList>
    </citation>
    <scope>NUCLEOTIDE SEQUENCE [LARGE SCALE GENOMIC DNA]</scope>
    <source>
        <strain evidence="8 9">DSM 22815</strain>
    </source>
</reference>
<dbReference type="Pfam" id="PF01250">
    <property type="entry name" value="Ribosomal_S6"/>
    <property type="match status" value="1"/>
</dbReference>
<evidence type="ECO:0000256" key="1">
    <source>
        <dbReference type="ARBA" id="ARBA00009512"/>
    </source>
</evidence>
<evidence type="ECO:0000313" key="9">
    <source>
        <dbReference type="Proteomes" id="UP000003806"/>
    </source>
</evidence>
<sequence>MRLYEMMVIINPSVEEHSAEIKGIEELVARLSGEVTKSDLWGKRRLAYEIKGLNEGIYVVFELKLDPSALSELDRLMKLRPNVVRHMVTVRDEK</sequence>